<keyword evidence="1" id="KW-0596">Phosphopantetheine</keyword>
<dbReference type="EMBL" id="CP013655">
    <property type="protein sequence ID" value="ALS36072.1"/>
    <property type="molecule type" value="Genomic_DNA"/>
</dbReference>
<evidence type="ECO:0000313" key="5">
    <source>
        <dbReference type="Proteomes" id="UP000067523"/>
    </source>
</evidence>
<dbReference type="PROSITE" id="PS50075">
    <property type="entry name" value="CARRIER"/>
    <property type="match status" value="1"/>
</dbReference>
<dbReference type="AlphaFoldDB" id="A0A0U2X7M9"/>
<dbReference type="Proteomes" id="UP000067523">
    <property type="component" value="Chromosome"/>
</dbReference>
<dbReference type="InterPro" id="IPR009081">
    <property type="entry name" value="PP-bd_ACP"/>
</dbReference>
<keyword evidence="2" id="KW-0597">Phosphoprotein</keyword>
<dbReference type="PROSITE" id="PS00012">
    <property type="entry name" value="PHOSPHOPANTETHEINE"/>
    <property type="match status" value="1"/>
</dbReference>
<dbReference type="KEGG" id="erx:ATZ35_02515"/>
<organism evidence="4 5">
    <name type="scientific">Enterococcus rotai</name>
    <dbReference type="NCBI Taxonomy" id="118060"/>
    <lineage>
        <taxon>Bacteria</taxon>
        <taxon>Bacillati</taxon>
        <taxon>Bacillota</taxon>
        <taxon>Bacilli</taxon>
        <taxon>Lactobacillales</taxon>
        <taxon>Enterococcaceae</taxon>
        <taxon>Enterococcus</taxon>
    </lineage>
</organism>
<dbReference type="RefSeq" id="WP_208929363.1">
    <property type="nucleotide sequence ID" value="NZ_CP013655.1"/>
</dbReference>
<gene>
    <name evidence="4" type="ORF">ATZ35_02515</name>
</gene>
<feature type="domain" description="Carrier" evidence="3">
    <location>
        <begin position="1"/>
        <end position="76"/>
    </location>
</feature>
<proteinExistence type="predicted"/>
<evidence type="ECO:0000256" key="1">
    <source>
        <dbReference type="ARBA" id="ARBA00022450"/>
    </source>
</evidence>
<protein>
    <recommendedName>
        <fullName evidence="3">Carrier domain-containing protein</fullName>
    </recommendedName>
</protein>
<dbReference type="Pfam" id="PF00550">
    <property type="entry name" value="PP-binding"/>
    <property type="match status" value="1"/>
</dbReference>
<sequence>MKIDEKLIDIVSKYLPKAITEKEFDKSFKDLGMDSMSSINLIVDLEDIYNTIIPDEYLTHENFSSLKALQKTLNSI</sequence>
<dbReference type="SUPFAM" id="SSF47336">
    <property type="entry name" value="ACP-like"/>
    <property type="match status" value="1"/>
</dbReference>
<dbReference type="InterPro" id="IPR036736">
    <property type="entry name" value="ACP-like_sf"/>
</dbReference>
<dbReference type="InterPro" id="IPR006162">
    <property type="entry name" value="Ppantetheine_attach_site"/>
</dbReference>
<keyword evidence="5" id="KW-1185">Reference proteome</keyword>
<evidence type="ECO:0000256" key="2">
    <source>
        <dbReference type="ARBA" id="ARBA00022553"/>
    </source>
</evidence>
<evidence type="ECO:0000259" key="3">
    <source>
        <dbReference type="PROSITE" id="PS50075"/>
    </source>
</evidence>
<evidence type="ECO:0000313" key="4">
    <source>
        <dbReference type="EMBL" id="ALS36072.1"/>
    </source>
</evidence>
<name>A0A0U2X7M9_9ENTE</name>
<dbReference type="Gene3D" id="1.10.1200.10">
    <property type="entry name" value="ACP-like"/>
    <property type="match status" value="1"/>
</dbReference>
<accession>A0A0U2X7M9</accession>
<reference evidence="5" key="1">
    <citation type="submission" date="2015-12" db="EMBL/GenBank/DDBJ databases">
        <authorList>
            <person name="Lauer A."/>
            <person name="Humrighouse B."/>
            <person name="Loparev V."/>
            <person name="Shewmaker P.L."/>
            <person name="Whitney A.M."/>
            <person name="McLaughlin R.W."/>
        </authorList>
    </citation>
    <scope>NUCLEOTIDE SEQUENCE [LARGE SCALE GENOMIC DNA]</scope>
    <source>
        <strain evidence="5">LMG 26678</strain>
    </source>
</reference>